<evidence type="ECO:0000256" key="5">
    <source>
        <dbReference type="ARBA" id="ARBA00022768"/>
    </source>
</evidence>
<dbReference type="FunFam" id="2.30.30.30:FF:000003">
    <property type="entry name" value="Elongation factor P"/>
    <property type="match status" value="1"/>
</dbReference>
<gene>
    <name evidence="9" type="ORF">GBAR_LOCUS7556</name>
</gene>
<dbReference type="InterPro" id="IPR012340">
    <property type="entry name" value="NA-bd_OB-fold"/>
</dbReference>
<dbReference type="InterPro" id="IPR015365">
    <property type="entry name" value="Elong-fact-P_C"/>
</dbReference>
<dbReference type="SUPFAM" id="SSF50249">
    <property type="entry name" value="Nucleic acid-binding proteins"/>
    <property type="match status" value="2"/>
</dbReference>
<dbReference type="GO" id="GO:0003746">
    <property type="term" value="F:translation elongation factor activity"/>
    <property type="evidence" value="ECO:0007669"/>
    <property type="project" value="UniProtKB-KW"/>
</dbReference>
<dbReference type="HAMAP" id="MF_00141">
    <property type="entry name" value="EF_P"/>
    <property type="match status" value="1"/>
</dbReference>
<evidence type="ECO:0000256" key="4">
    <source>
        <dbReference type="ARBA" id="ARBA00022490"/>
    </source>
</evidence>
<evidence type="ECO:0000256" key="6">
    <source>
        <dbReference type="ARBA" id="ARBA00022917"/>
    </source>
</evidence>
<dbReference type="InterPro" id="IPR001059">
    <property type="entry name" value="Transl_elong_P/YeiP_cen"/>
</dbReference>
<dbReference type="InterPro" id="IPR011768">
    <property type="entry name" value="Transl_elongation_fac_P"/>
</dbReference>
<evidence type="ECO:0000259" key="8">
    <source>
        <dbReference type="SMART" id="SM01185"/>
    </source>
</evidence>
<evidence type="ECO:0000256" key="2">
    <source>
        <dbReference type="ARBA" id="ARBA00004815"/>
    </source>
</evidence>
<evidence type="ECO:0000313" key="9">
    <source>
        <dbReference type="EMBL" id="CAI8011786.1"/>
    </source>
</evidence>
<organism evidence="9 10">
    <name type="scientific">Geodia barretti</name>
    <name type="common">Barrett's horny sponge</name>
    <dbReference type="NCBI Taxonomy" id="519541"/>
    <lineage>
        <taxon>Eukaryota</taxon>
        <taxon>Metazoa</taxon>
        <taxon>Porifera</taxon>
        <taxon>Demospongiae</taxon>
        <taxon>Heteroscleromorpha</taxon>
        <taxon>Tetractinellida</taxon>
        <taxon>Astrophorina</taxon>
        <taxon>Geodiidae</taxon>
        <taxon>Geodia</taxon>
    </lineage>
</organism>
<dbReference type="PIRSF" id="PIRSF005901">
    <property type="entry name" value="EF-P"/>
    <property type="match status" value="1"/>
</dbReference>
<comment type="pathway">
    <text evidence="2">Protein biosynthesis; polypeptide chain elongation.</text>
</comment>
<dbReference type="FunFam" id="2.40.50.140:FF:000009">
    <property type="entry name" value="Elongation factor P"/>
    <property type="match status" value="1"/>
</dbReference>
<dbReference type="CDD" id="cd04470">
    <property type="entry name" value="S1_EF-P_repeat_1"/>
    <property type="match status" value="1"/>
</dbReference>
<evidence type="ECO:0000256" key="3">
    <source>
        <dbReference type="ARBA" id="ARBA00009479"/>
    </source>
</evidence>
<protein>
    <submittedName>
        <fullName evidence="9">Elongation factor P</fullName>
    </submittedName>
</protein>
<comment type="similarity">
    <text evidence="3">Belongs to the elongation factor P family.</text>
</comment>
<reference evidence="9" key="1">
    <citation type="submission" date="2023-03" db="EMBL/GenBank/DDBJ databases">
        <authorList>
            <person name="Steffen K."/>
            <person name="Cardenas P."/>
        </authorList>
    </citation>
    <scope>NUCLEOTIDE SEQUENCE</scope>
</reference>
<dbReference type="Pfam" id="PF09285">
    <property type="entry name" value="Elong-fact-P_C"/>
    <property type="match status" value="1"/>
</dbReference>
<proteinExistence type="inferred from homology"/>
<keyword evidence="10" id="KW-1185">Reference proteome</keyword>
<accession>A0AA35WC40</accession>
<dbReference type="NCBIfam" id="TIGR00038">
    <property type="entry name" value="efp"/>
    <property type="match status" value="1"/>
</dbReference>
<dbReference type="PANTHER" id="PTHR30053:SF12">
    <property type="entry name" value="ELONGATION FACTOR P (EF-P) FAMILY PROTEIN"/>
    <property type="match status" value="1"/>
</dbReference>
<dbReference type="Gene3D" id="2.40.50.140">
    <property type="entry name" value="Nucleic acid-binding proteins"/>
    <property type="match status" value="2"/>
</dbReference>
<dbReference type="SUPFAM" id="SSF50104">
    <property type="entry name" value="Translation proteins SH3-like domain"/>
    <property type="match status" value="1"/>
</dbReference>
<dbReference type="InterPro" id="IPR014722">
    <property type="entry name" value="Rib_uL2_dom2"/>
</dbReference>
<dbReference type="CDD" id="cd05794">
    <property type="entry name" value="S1_EF-P_repeat_2"/>
    <property type="match status" value="1"/>
</dbReference>
<dbReference type="NCBIfam" id="NF001810">
    <property type="entry name" value="PRK00529.1"/>
    <property type="match status" value="1"/>
</dbReference>
<dbReference type="FunFam" id="2.40.50.140:FF:000004">
    <property type="entry name" value="Elongation factor P"/>
    <property type="match status" value="1"/>
</dbReference>
<dbReference type="Pfam" id="PF01132">
    <property type="entry name" value="EFP"/>
    <property type="match status" value="1"/>
</dbReference>
<comment type="caution">
    <text evidence="9">The sequence shown here is derived from an EMBL/GenBank/DDBJ whole genome shotgun (WGS) entry which is preliminary data.</text>
</comment>
<evidence type="ECO:0000259" key="7">
    <source>
        <dbReference type="SMART" id="SM00841"/>
    </source>
</evidence>
<dbReference type="InterPro" id="IPR013185">
    <property type="entry name" value="Transl_elong_KOW-like"/>
</dbReference>
<sequence>MAVLNDLRNGLVIRLNDIIYTIVDCQHVKPGKGSAFARTKIKRITDGAVLDRTFRSNETVETVRVMDHKMQYMYRDGDILWFMDNESFEQHTLPMTLVEDSLKFLKEGETVTVKMDGQVPLAIELPNFVELQIVETDPGLRGDTVSGGSKRATLETGEVVNVPLFVQNETRIKVDTRTGKYVERI</sequence>
<dbReference type="InterPro" id="IPR008991">
    <property type="entry name" value="Translation_prot_SH3-like_sf"/>
</dbReference>
<dbReference type="Pfam" id="PF08207">
    <property type="entry name" value="EFP_N"/>
    <property type="match status" value="1"/>
</dbReference>
<evidence type="ECO:0000313" key="10">
    <source>
        <dbReference type="Proteomes" id="UP001174909"/>
    </source>
</evidence>
<dbReference type="AlphaFoldDB" id="A0AA35WC40"/>
<dbReference type="SMART" id="SM00841">
    <property type="entry name" value="Elong-fact-P_C"/>
    <property type="match status" value="1"/>
</dbReference>
<dbReference type="InterPro" id="IPR020599">
    <property type="entry name" value="Transl_elong_fac_P/YeiP"/>
</dbReference>
<dbReference type="Gene3D" id="2.30.30.30">
    <property type="match status" value="1"/>
</dbReference>
<evidence type="ECO:0000256" key="1">
    <source>
        <dbReference type="ARBA" id="ARBA00004496"/>
    </source>
</evidence>
<keyword evidence="4" id="KW-0963">Cytoplasm</keyword>
<dbReference type="GO" id="GO:0043043">
    <property type="term" value="P:peptide biosynthetic process"/>
    <property type="evidence" value="ECO:0007669"/>
    <property type="project" value="InterPro"/>
</dbReference>
<dbReference type="GO" id="GO:0005829">
    <property type="term" value="C:cytosol"/>
    <property type="evidence" value="ECO:0007669"/>
    <property type="project" value="UniProtKB-ARBA"/>
</dbReference>
<dbReference type="EMBL" id="CASHTH010001125">
    <property type="protein sequence ID" value="CAI8011786.1"/>
    <property type="molecule type" value="Genomic_DNA"/>
</dbReference>
<feature type="domain" description="Translation elongation factor P/YeiP central" evidence="8">
    <location>
        <begin position="67"/>
        <end position="121"/>
    </location>
</feature>
<comment type="subcellular location">
    <subcellularLocation>
        <location evidence="1">Cytoplasm</location>
    </subcellularLocation>
</comment>
<name>A0AA35WC40_GEOBA</name>
<keyword evidence="5 9" id="KW-0251">Elongation factor</keyword>
<dbReference type="SMART" id="SM01185">
    <property type="entry name" value="EFP"/>
    <property type="match status" value="1"/>
</dbReference>
<dbReference type="PANTHER" id="PTHR30053">
    <property type="entry name" value="ELONGATION FACTOR P"/>
    <property type="match status" value="1"/>
</dbReference>
<feature type="domain" description="Elongation factor P C-terminal" evidence="7">
    <location>
        <begin position="129"/>
        <end position="184"/>
    </location>
</feature>
<keyword evidence="6" id="KW-0648">Protein biosynthesis</keyword>
<dbReference type="Proteomes" id="UP001174909">
    <property type="component" value="Unassembled WGS sequence"/>
</dbReference>